<keyword evidence="1" id="KW-0472">Membrane</keyword>
<dbReference type="Proteomes" id="UP000004893">
    <property type="component" value="Unassembled WGS sequence"/>
</dbReference>
<protein>
    <submittedName>
        <fullName evidence="2">Uncharacterized protein</fullName>
    </submittedName>
</protein>
<comment type="caution">
    <text evidence="2">The sequence shown here is derived from an EMBL/GenBank/DDBJ whole genome shotgun (WGS) entry which is preliminary data.</text>
</comment>
<keyword evidence="1" id="KW-0812">Transmembrane</keyword>
<feature type="transmembrane region" description="Helical" evidence="1">
    <location>
        <begin position="20"/>
        <end position="42"/>
    </location>
</feature>
<keyword evidence="1" id="KW-1133">Transmembrane helix</keyword>
<keyword evidence="3" id="KW-1185">Reference proteome</keyword>
<reference evidence="2" key="1">
    <citation type="submission" date="2009-02" db="EMBL/GenBank/DDBJ databases">
        <authorList>
            <person name="Fulton L."/>
            <person name="Clifton S."/>
            <person name="Fulton B."/>
            <person name="Xu J."/>
            <person name="Minx P."/>
            <person name="Pepin K.H."/>
            <person name="Johnson M."/>
            <person name="Bhonagiri V."/>
            <person name="Nash W.E."/>
            <person name="Mardis E.R."/>
            <person name="Wilson R.K."/>
        </authorList>
    </citation>
    <scope>NUCLEOTIDE SEQUENCE [LARGE SCALE GENOMIC DNA]</scope>
    <source>
        <strain evidence="2">DSM 15053</strain>
    </source>
</reference>
<evidence type="ECO:0000256" key="1">
    <source>
        <dbReference type="SAM" id="Phobius"/>
    </source>
</evidence>
<organism evidence="2 3">
    <name type="scientific">[Clostridium] hylemonae DSM 15053</name>
    <dbReference type="NCBI Taxonomy" id="553973"/>
    <lineage>
        <taxon>Bacteria</taxon>
        <taxon>Bacillati</taxon>
        <taxon>Bacillota</taxon>
        <taxon>Clostridia</taxon>
        <taxon>Lachnospirales</taxon>
        <taxon>Lachnospiraceae</taxon>
    </lineage>
</organism>
<evidence type="ECO:0000313" key="3">
    <source>
        <dbReference type="Proteomes" id="UP000004893"/>
    </source>
</evidence>
<dbReference type="EMBL" id="ABYI02000003">
    <property type="protein sequence ID" value="EEG75898.1"/>
    <property type="molecule type" value="Genomic_DNA"/>
</dbReference>
<reference evidence="2" key="2">
    <citation type="submission" date="2013-06" db="EMBL/GenBank/DDBJ databases">
        <title>Draft genome sequence of Clostridium hylemonae (DSM 15053).</title>
        <authorList>
            <person name="Sudarsanam P."/>
            <person name="Ley R."/>
            <person name="Guruge J."/>
            <person name="Turnbaugh P.J."/>
            <person name="Mahowald M."/>
            <person name="Liep D."/>
            <person name="Gordon J."/>
        </authorList>
    </citation>
    <scope>NUCLEOTIDE SEQUENCE</scope>
    <source>
        <strain evidence="2">DSM 15053</strain>
    </source>
</reference>
<dbReference type="HOGENOM" id="CLU_3182056_0_0_9"/>
<sequence length="46" mass="5368">MSIIYIRLYKLIYPSELHTWDPGTVCAEFPILSISIFIYIYLNAVS</sequence>
<gene>
    <name evidence="2" type="ORF">CLOHYLEM_04064</name>
</gene>
<name>C0BW35_9FIRM</name>
<evidence type="ECO:0000313" key="2">
    <source>
        <dbReference type="EMBL" id="EEG75898.1"/>
    </source>
</evidence>
<accession>C0BW35</accession>
<dbReference type="STRING" id="553973.CLOHYLEM_04064"/>
<proteinExistence type="predicted"/>
<dbReference type="AlphaFoldDB" id="C0BW35"/>